<sequence>RRPRPAGRCRHQGVPRAGDHPTSDGDQRRRLVL</sequence>
<feature type="non-terminal residue" evidence="2">
    <location>
        <position position="1"/>
    </location>
</feature>
<evidence type="ECO:0000313" key="2">
    <source>
        <dbReference type="EMBL" id="SVB51702.1"/>
    </source>
</evidence>
<dbReference type="AlphaFoldDB" id="A0A382EN06"/>
<feature type="compositionally biased region" description="Basic and acidic residues" evidence="1">
    <location>
        <begin position="17"/>
        <end position="33"/>
    </location>
</feature>
<name>A0A382EN06_9ZZZZ</name>
<feature type="region of interest" description="Disordered" evidence="1">
    <location>
        <begin position="1"/>
        <end position="33"/>
    </location>
</feature>
<evidence type="ECO:0000256" key="1">
    <source>
        <dbReference type="SAM" id="MobiDB-lite"/>
    </source>
</evidence>
<feature type="non-terminal residue" evidence="2">
    <location>
        <position position="33"/>
    </location>
</feature>
<reference evidence="2" key="1">
    <citation type="submission" date="2018-05" db="EMBL/GenBank/DDBJ databases">
        <authorList>
            <person name="Lanie J.A."/>
            <person name="Ng W.-L."/>
            <person name="Kazmierczak K.M."/>
            <person name="Andrzejewski T.M."/>
            <person name="Davidsen T.M."/>
            <person name="Wayne K.J."/>
            <person name="Tettelin H."/>
            <person name="Glass J.I."/>
            <person name="Rusch D."/>
            <person name="Podicherti R."/>
            <person name="Tsui H.-C.T."/>
            <person name="Winkler M.E."/>
        </authorList>
    </citation>
    <scope>NUCLEOTIDE SEQUENCE</scope>
</reference>
<gene>
    <name evidence="2" type="ORF">METZ01_LOCUS204556</name>
</gene>
<protein>
    <submittedName>
        <fullName evidence="2">Uncharacterized protein</fullName>
    </submittedName>
</protein>
<feature type="compositionally biased region" description="Basic residues" evidence="1">
    <location>
        <begin position="1"/>
        <end position="13"/>
    </location>
</feature>
<accession>A0A382EN06</accession>
<dbReference type="EMBL" id="UINC01045215">
    <property type="protein sequence ID" value="SVB51702.1"/>
    <property type="molecule type" value="Genomic_DNA"/>
</dbReference>
<proteinExistence type="predicted"/>
<organism evidence="2">
    <name type="scientific">marine metagenome</name>
    <dbReference type="NCBI Taxonomy" id="408172"/>
    <lineage>
        <taxon>unclassified sequences</taxon>
        <taxon>metagenomes</taxon>
        <taxon>ecological metagenomes</taxon>
    </lineage>
</organism>